<keyword evidence="1" id="KW-1133">Transmembrane helix</keyword>
<dbReference type="SUPFAM" id="SSF111369">
    <property type="entry name" value="HlyD-like secretion proteins"/>
    <property type="match status" value="1"/>
</dbReference>
<proteinExistence type="predicted"/>
<gene>
    <name evidence="2" type="ORF">F4Y08_09930</name>
</gene>
<dbReference type="PANTHER" id="PTHR30469">
    <property type="entry name" value="MULTIDRUG RESISTANCE PROTEIN MDTA"/>
    <property type="match status" value="1"/>
</dbReference>
<protein>
    <submittedName>
        <fullName evidence="2">HlyD family efflux transporter periplasmic adaptor subunit</fullName>
    </submittedName>
</protein>
<name>A0A6B1DUG7_9CHLR</name>
<comment type="caution">
    <text evidence="2">The sequence shown here is derived from an EMBL/GenBank/DDBJ whole genome shotgun (WGS) entry which is preliminary data.</text>
</comment>
<evidence type="ECO:0000256" key="1">
    <source>
        <dbReference type="SAM" id="Phobius"/>
    </source>
</evidence>
<feature type="transmembrane region" description="Helical" evidence="1">
    <location>
        <begin position="20"/>
        <end position="37"/>
    </location>
</feature>
<evidence type="ECO:0000313" key="2">
    <source>
        <dbReference type="EMBL" id="MYD90636.1"/>
    </source>
</evidence>
<keyword evidence="1" id="KW-0812">Transmembrane</keyword>
<sequence length="393" mass="41588">MQEDGNGSEAVTDQRTWRGYAQVALIVLVLAVAWYFARAPRVDSALGDAAVDAASAVRPVAEVVLPKAAEQTLTVHLTGTVSLEKRTTVVSAVSGRVVWVSPEYTAGGSIAADEPLLRLDPAAYELAVASAQAAVDGASARVWLEELQASEAVDAFLLAEPDGEPSAWVQRLPHLALARAELASAEAALGLAELRLSQTSISFPYDVRVMLTDMAVGEWVDPGDPVYTTRLGIVYRPDALEVAVPIEPGDLAYLEPVVGRAVQVTGQMGSWEAEVVRVSSLINPTSRLTTVFIGFPSSGPADALPLPGTFVEIAIEGPAFEDAYVLPNTVLQDQGRVWVVRDGRLERFEPEEHGRTDTGWVVQAFDAGEGVVTGALPGAQEGLEVSAQAVEAP</sequence>
<dbReference type="Gene3D" id="1.10.287.470">
    <property type="entry name" value="Helix hairpin bin"/>
    <property type="match status" value="1"/>
</dbReference>
<dbReference type="Gene3D" id="2.40.30.170">
    <property type="match status" value="1"/>
</dbReference>
<dbReference type="GO" id="GO:1990281">
    <property type="term" value="C:efflux pump complex"/>
    <property type="evidence" value="ECO:0007669"/>
    <property type="project" value="TreeGrafter"/>
</dbReference>
<accession>A0A6B1DUG7</accession>
<dbReference type="EMBL" id="VXPY01000071">
    <property type="protein sequence ID" value="MYD90636.1"/>
    <property type="molecule type" value="Genomic_DNA"/>
</dbReference>
<organism evidence="2">
    <name type="scientific">Caldilineaceae bacterium SB0662_bin_9</name>
    <dbReference type="NCBI Taxonomy" id="2605258"/>
    <lineage>
        <taxon>Bacteria</taxon>
        <taxon>Bacillati</taxon>
        <taxon>Chloroflexota</taxon>
        <taxon>Caldilineae</taxon>
        <taxon>Caldilineales</taxon>
        <taxon>Caldilineaceae</taxon>
    </lineage>
</organism>
<dbReference type="AlphaFoldDB" id="A0A6B1DUG7"/>
<dbReference type="GO" id="GO:0015562">
    <property type="term" value="F:efflux transmembrane transporter activity"/>
    <property type="evidence" value="ECO:0007669"/>
    <property type="project" value="TreeGrafter"/>
</dbReference>
<reference evidence="2" key="1">
    <citation type="submission" date="2019-09" db="EMBL/GenBank/DDBJ databases">
        <title>Characterisation of the sponge microbiome using genome-centric metagenomics.</title>
        <authorList>
            <person name="Engelberts J.P."/>
            <person name="Robbins S.J."/>
            <person name="De Goeij J.M."/>
            <person name="Aranda M."/>
            <person name="Bell S.C."/>
            <person name="Webster N.S."/>
        </authorList>
    </citation>
    <scope>NUCLEOTIDE SEQUENCE</scope>
    <source>
        <strain evidence="2">SB0662_bin_9</strain>
    </source>
</reference>
<keyword evidence="1" id="KW-0472">Membrane</keyword>
<dbReference type="Gene3D" id="2.40.50.100">
    <property type="match status" value="1"/>
</dbReference>